<dbReference type="Proteomes" id="UP000812270">
    <property type="component" value="Unassembled WGS sequence"/>
</dbReference>
<reference evidence="2" key="1">
    <citation type="submission" date="2021-06" db="EMBL/GenBank/DDBJ databases">
        <authorList>
            <person name="Huq M.A."/>
        </authorList>
    </citation>
    <scope>NUCLEOTIDE SEQUENCE</scope>
    <source>
        <strain evidence="2">MAH-26</strain>
    </source>
</reference>
<evidence type="ECO:0000313" key="2">
    <source>
        <dbReference type="EMBL" id="MBV4356689.1"/>
    </source>
</evidence>
<evidence type="ECO:0000313" key="3">
    <source>
        <dbReference type="Proteomes" id="UP000812270"/>
    </source>
</evidence>
<dbReference type="EMBL" id="JAHSPG010000003">
    <property type="protein sequence ID" value="MBV4356689.1"/>
    <property type="molecule type" value="Genomic_DNA"/>
</dbReference>
<proteinExistence type="predicted"/>
<dbReference type="InterPro" id="IPR016040">
    <property type="entry name" value="NAD(P)-bd_dom"/>
</dbReference>
<gene>
    <name evidence="2" type="ORF">KTO63_05965</name>
</gene>
<dbReference type="AlphaFoldDB" id="A0A9E2W3E0"/>
<dbReference type="RefSeq" id="WP_217790334.1">
    <property type="nucleotide sequence ID" value="NZ_JAHSPG010000003.1"/>
</dbReference>
<organism evidence="2 3">
    <name type="scientific">Pinibacter aurantiacus</name>
    <dbReference type="NCBI Taxonomy" id="2851599"/>
    <lineage>
        <taxon>Bacteria</taxon>
        <taxon>Pseudomonadati</taxon>
        <taxon>Bacteroidota</taxon>
        <taxon>Chitinophagia</taxon>
        <taxon>Chitinophagales</taxon>
        <taxon>Chitinophagaceae</taxon>
        <taxon>Pinibacter</taxon>
    </lineage>
</organism>
<comment type="caution">
    <text evidence="2">The sequence shown here is derived from an EMBL/GenBank/DDBJ whole genome shotgun (WGS) entry which is preliminary data.</text>
</comment>
<accession>A0A9E2W3E0</accession>
<feature type="domain" description="NAD(P)-binding" evidence="1">
    <location>
        <begin position="9"/>
        <end position="167"/>
    </location>
</feature>
<dbReference type="PANTHER" id="PTHR14097:SF7">
    <property type="entry name" value="OXIDOREDUCTASE HTATIP2"/>
    <property type="match status" value="1"/>
</dbReference>
<dbReference type="PANTHER" id="PTHR14097">
    <property type="entry name" value="OXIDOREDUCTASE HTATIP2"/>
    <property type="match status" value="1"/>
</dbReference>
<sequence>MSRTAALIGATGLIGGHILDLLMKDNSYGKIKAIVRRPLEIPVNSKVEQIIVDFGNQKALENAIAGSDVVFSAIGTTNKQVKGDKNAYRKIDYDIPVNAAKAAAKYGVYCFALVSAIGANAANNNNFYIKLKGVVEEAVSKEQIPQIIITRPSLLMGKRKEYRLMEKVFQAIMPIFAIFFFGGLRKYKPIQGEDVARAMIKAVDEGKKGIFIYEYDDMKRLAR</sequence>
<name>A0A9E2W3E0_9BACT</name>
<dbReference type="Pfam" id="PF13460">
    <property type="entry name" value="NAD_binding_10"/>
    <property type="match status" value="1"/>
</dbReference>
<evidence type="ECO:0000259" key="1">
    <source>
        <dbReference type="Pfam" id="PF13460"/>
    </source>
</evidence>
<protein>
    <submittedName>
        <fullName evidence="2">NAD(P)H-binding protein</fullName>
    </submittedName>
</protein>
<keyword evidence="3" id="KW-1185">Reference proteome</keyword>